<feature type="domain" description="Cas12f1-like TNB" evidence="10">
    <location>
        <begin position="295"/>
        <end position="364"/>
    </location>
</feature>
<dbReference type="InterPro" id="IPR021027">
    <property type="entry name" value="Transposase_put_HTH"/>
</dbReference>
<evidence type="ECO:0000256" key="8">
    <source>
        <dbReference type="SAM" id="MobiDB-lite"/>
    </source>
</evidence>
<feature type="domain" description="Transposase putative helix-turn-helix" evidence="11">
    <location>
        <begin position="6"/>
        <end position="49"/>
    </location>
</feature>
<organism evidence="12 13">
    <name type="scientific">Glycomyces niveus</name>
    <dbReference type="NCBI Taxonomy" id="2820287"/>
    <lineage>
        <taxon>Bacteria</taxon>
        <taxon>Bacillati</taxon>
        <taxon>Actinomycetota</taxon>
        <taxon>Actinomycetes</taxon>
        <taxon>Glycomycetales</taxon>
        <taxon>Glycomycetaceae</taxon>
        <taxon>Glycomyces</taxon>
    </lineage>
</organism>
<dbReference type="EMBL" id="JAGFNP010000018">
    <property type="protein sequence ID" value="MBO3735819.1"/>
    <property type="molecule type" value="Genomic_DNA"/>
</dbReference>
<keyword evidence="3" id="KW-0815">Transposition</keyword>
<sequence length="383" mass="43392">MTGTATQRSYRFRCYPTPGQADNLSRTFGCVRLVYNKALDYRTKAWFRRRERVGYNQSSSMLTVWKRRRDLAFLNEVSSVPLQQGLRHLQKGFAGFFEGRTAYPTFKKKRSLAGSAEYTKSAFTWREGALKLAKHTAPLRIKWSRPLPKGAEPTSVTVSRDAAGRWFVSLLIEEDIPSLPRRSEAVGVDAGITSLLTLSTGEKITNPRHERRDRERIKRRQRDLARKEKGSSNHRKAQLRLARAHARVADRRYDFLHKLTTRLVRENQTIAIEDLNVRGMLSNHTLARAVSDASWATFRRLLEYKAAWYGRQVIAIDRFWPSTKTCSACGGLNDAVPLAARTFICQDPDCGHIEDRDVNAAKNILAAGLAVAACGDGVRPKRS</sequence>
<evidence type="ECO:0000313" key="13">
    <source>
        <dbReference type="Proteomes" id="UP000681341"/>
    </source>
</evidence>
<keyword evidence="4" id="KW-0479">Metal-binding</keyword>
<protein>
    <submittedName>
        <fullName evidence="12">Transposase</fullName>
    </submittedName>
</protein>
<dbReference type="InterPro" id="IPR010095">
    <property type="entry name" value="Cas12f1-like_TNB"/>
</dbReference>
<comment type="similarity">
    <text evidence="2">In the N-terminal section; belongs to the transposase 2 family.</text>
</comment>
<dbReference type="InterPro" id="IPR051399">
    <property type="entry name" value="RNA-guided_DNA_endo/Transpos"/>
</dbReference>
<evidence type="ECO:0000259" key="9">
    <source>
        <dbReference type="Pfam" id="PF01385"/>
    </source>
</evidence>
<feature type="region of interest" description="Disordered" evidence="8">
    <location>
        <begin position="201"/>
        <end position="238"/>
    </location>
</feature>
<dbReference type="PANTHER" id="PTHR30405">
    <property type="entry name" value="TRANSPOSASE"/>
    <property type="match status" value="1"/>
</dbReference>
<dbReference type="Pfam" id="PF12323">
    <property type="entry name" value="HTH_OrfB_IS605"/>
    <property type="match status" value="1"/>
</dbReference>
<comment type="similarity">
    <text evidence="1">In the C-terminal section; belongs to the transposase 35 family.</text>
</comment>
<evidence type="ECO:0000259" key="10">
    <source>
        <dbReference type="Pfam" id="PF07282"/>
    </source>
</evidence>
<proteinExistence type="inferred from homology"/>
<evidence type="ECO:0000313" key="12">
    <source>
        <dbReference type="EMBL" id="MBO3735819.1"/>
    </source>
</evidence>
<evidence type="ECO:0000256" key="4">
    <source>
        <dbReference type="ARBA" id="ARBA00022723"/>
    </source>
</evidence>
<dbReference type="Pfam" id="PF01385">
    <property type="entry name" value="OrfB_IS605"/>
    <property type="match status" value="1"/>
</dbReference>
<feature type="domain" description="Probable transposase IS891/IS1136/IS1341" evidence="9">
    <location>
        <begin position="174"/>
        <end position="282"/>
    </location>
</feature>
<dbReference type="PANTHER" id="PTHR30405:SF25">
    <property type="entry name" value="RNA-GUIDED DNA ENDONUCLEASE INSQ-RELATED"/>
    <property type="match status" value="1"/>
</dbReference>
<keyword evidence="6" id="KW-0238">DNA-binding</keyword>
<feature type="compositionally biased region" description="Basic and acidic residues" evidence="8">
    <location>
        <begin position="205"/>
        <end position="231"/>
    </location>
</feature>
<dbReference type="NCBIfam" id="NF040570">
    <property type="entry name" value="guided_TnpB"/>
    <property type="match status" value="1"/>
</dbReference>
<evidence type="ECO:0000256" key="1">
    <source>
        <dbReference type="ARBA" id="ARBA00008761"/>
    </source>
</evidence>
<name>A0ABS3UAL4_9ACTN</name>
<dbReference type="RefSeq" id="WP_208499756.1">
    <property type="nucleotide sequence ID" value="NZ_JAGFNP010000018.1"/>
</dbReference>
<evidence type="ECO:0000256" key="2">
    <source>
        <dbReference type="ARBA" id="ARBA00011044"/>
    </source>
</evidence>
<dbReference type="InterPro" id="IPR001959">
    <property type="entry name" value="Transposase"/>
</dbReference>
<keyword evidence="7" id="KW-0233">DNA recombination</keyword>
<dbReference type="NCBIfam" id="TIGR01766">
    <property type="entry name" value="IS200/IS605 family accessory protein TnpB-like domain"/>
    <property type="match status" value="1"/>
</dbReference>
<keyword evidence="5" id="KW-0862">Zinc</keyword>
<accession>A0ABS3UAL4</accession>
<dbReference type="Pfam" id="PF07282">
    <property type="entry name" value="Cas12f1-like_TNB"/>
    <property type="match status" value="1"/>
</dbReference>
<evidence type="ECO:0000256" key="6">
    <source>
        <dbReference type="ARBA" id="ARBA00023125"/>
    </source>
</evidence>
<reference evidence="12 13" key="1">
    <citation type="submission" date="2021-03" db="EMBL/GenBank/DDBJ databases">
        <title>Glycomyces sp. nov., a novel actinomycete isolated from soil.</title>
        <authorList>
            <person name="Yang X."/>
            <person name="Xu X."/>
        </authorList>
    </citation>
    <scope>NUCLEOTIDE SEQUENCE [LARGE SCALE GENOMIC DNA]</scope>
    <source>
        <strain evidence="12 13">NEAU-S30</strain>
    </source>
</reference>
<dbReference type="Proteomes" id="UP000681341">
    <property type="component" value="Unassembled WGS sequence"/>
</dbReference>
<evidence type="ECO:0000259" key="11">
    <source>
        <dbReference type="Pfam" id="PF12323"/>
    </source>
</evidence>
<gene>
    <name evidence="12" type="ORF">J5V16_23595</name>
</gene>
<evidence type="ECO:0000256" key="3">
    <source>
        <dbReference type="ARBA" id="ARBA00022578"/>
    </source>
</evidence>
<evidence type="ECO:0000256" key="7">
    <source>
        <dbReference type="ARBA" id="ARBA00023172"/>
    </source>
</evidence>
<comment type="caution">
    <text evidence="12">The sequence shown here is derived from an EMBL/GenBank/DDBJ whole genome shotgun (WGS) entry which is preliminary data.</text>
</comment>
<evidence type="ECO:0000256" key="5">
    <source>
        <dbReference type="ARBA" id="ARBA00022833"/>
    </source>
</evidence>
<keyword evidence="13" id="KW-1185">Reference proteome</keyword>